<dbReference type="Gene3D" id="3.40.50.620">
    <property type="entry name" value="HUPs"/>
    <property type="match status" value="1"/>
</dbReference>
<evidence type="ECO:0000313" key="1">
    <source>
        <dbReference type="EMBL" id="SFL28203.1"/>
    </source>
</evidence>
<gene>
    <name evidence="1" type="ORF">SAMN05421830_101335</name>
</gene>
<accession>A0A8G2F2Z5</accession>
<dbReference type="AlphaFoldDB" id="A0A8G2F2Z5"/>
<dbReference type="OrthoDB" id="597561at2"/>
<evidence type="ECO:0008006" key="3">
    <source>
        <dbReference type="Google" id="ProtNLM"/>
    </source>
</evidence>
<evidence type="ECO:0000313" key="2">
    <source>
        <dbReference type="Proteomes" id="UP000199581"/>
    </source>
</evidence>
<proteinExistence type="predicted"/>
<protein>
    <recommendedName>
        <fullName evidence="3">7-cyano-7-deazaguanine synthase (Queuosine biosynthesis)</fullName>
    </recommendedName>
</protein>
<organism evidence="1 2">
    <name type="scientific">Desulfomicrobium norvegicum (strain DSM 1741 / NCIMB 8310)</name>
    <name type="common">Desulfovibrio baculatus (strain Norway 4)</name>
    <name type="synonym">Desulfovibrio desulfuricans (strain Norway 4)</name>
    <dbReference type="NCBI Taxonomy" id="52561"/>
    <lineage>
        <taxon>Bacteria</taxon>
        <taxon>Pseudomonadati</taxon>
        <taxon>Thermodesulfobacteriota</taxon>
        <taxon>Desulfovibrionia</taxon>
        <taxon>Desulfovibrionales</taxon>
        <taxon>Desulfomicrobiaceae</taxon>
        <taxon>Desulfomicrobium</taxon>
    </lineage>
</organism>
<dbReference type="InterPro" id="IPR014729">
    <property type="entry name" value="Rossmann-like_a/b/a_fold"/>
</dbReference>
<keyword evidence="2" id="KW-1185">Reference proteome</keyword>
<dbReference type="EMBL" id="FOTO01000001">
    <property type="protein sequence ID" value="SFL28203.1"/>
    <property type="molecule type" value="Genomic_DNA"/>
</dbReference>
<comment type="caution">
    <text evidence="1">The sequence shown here is derived from an EMBL/GenBank/DDBJ whole genome shotgun (WGS) entry which is preliminary data.</text>
</comment>
<name>A0A8G2F2Z5_DESNO</name>
<dbReference type="Proteomes" id="UP000199581">
    <property type="component" value="Unassembled WGS sequence"/>
</dbReference>
<dbReference type="RefSeq" id="WP_092188614.1">
    <property type="nucleotide sequence ID" value="NZ_FOTO01000001.1"/>
</dbReference>
<sequence length="264" mass="30862">MSEVKKVLWTGGWDSTFRVLYLVVVEKCPVQTYYIIDPFRWSLVHEFKAMSNIKRTLKQKYPELSDLLLPTLYFDKTDVGENIHLSACYAGLKERLGGQYEWLSIWADQFGLSEIELVIERSDSVVGCRSVIANYLSKDEKGYRVIDSKFKGTPVYDLFHHFVFAITDIYKVDMRRIATEHDFADILDLSWFCHRPTFFSKPCGTCNPCKNTYVKGLQDRLGQYGRCMYFLNYYSNPKNYFDKNSRTFSFLKSMKNSLARKIAS</sequence>
<reference evidence="1 2" key="1">
    <citation type="submission" date="2016-10" db="EMBL/GenBank/DDBJ databases">
        <authorList>
            <person name="Varghese N."/>
            <person name="Submissions S."/>
        </authorList>
    </citation>
    <scope>NUCLEOTIDE SEQUENCE [LARGE SCALE GENOMIC DNA]</scope>
    <source>
        <strain evidence="1 2">DSM 1741</strain>
    </source>
</reference>